<gene>
    <name evidence="1" type="ORF">ACOLOM_LOCUS13611</name>
</gene>
<comment type="caution">
    <text evidence="1">The sequence shown here is derived from an EMBL/GenBank/DDBJ whole genome shotgun (WGS) entry which is preliminary data.</text>
</comment>
<reference evidence="1" key="1">
    <citation type="submission" date="2021-06" db="EMBL/GenBank/DDBJ databases">
        <authorList>
            <person name="Kallberg Y."/>
            <person name="Tangrot J."/>
            <person name="Rosling A."/>
        </authorList>
    </citation>
    <scope>NUCLEOTIDE SEQUENCE</scope>
    <source>
        <strain evidence="1">CL356</strain>
    </source>
</reference>
<evidence type="ECO:0000313" key="1">
    <source>
        <dbReference type="EMBL" id="CAG8768403.1"/>
    </source>
</evidence>
<proteinExistence type="predicted"/>
<organism evidence="1 2">
    <name type="scientific">Acaulospora colombiana</name>
    <dbReference type="NCBI Taxonomy" id="27376"/>
    <lineage>
        <taxon>Eukaryota</taxon>
        <taxon>Fungi</taxon>
        <taxon>Fungi incertae sedis</taxon>
        <taxon>Mucoromycota</taxon>
        <taxon>Glomeromycotina</taxon>
        <taxon>Glomeromycetes</taxon>
        <taxon>Diversisporales</taxon>
        <taxon>Acaulosporaceae</taxon>
        <taxon>Acaulospora</taxon>
    </lineage>
</organism>
<feature type="non-terminal residue" evidence="1">
    <location>
        <position position="1"/>
    </location>
</feature>
<name>A0ACA9QXZ3_9GLOM</name>
<protein>
    <submittedName>
        <fullName evidence="1">130_t:CDS:1</fullName>
    </submittedName>
</protein>
<accession>A0ACA9QXZ3</accession>
<feature type="non-terminal residue" evidence="1">
    <location>
        <position position="164"/>
    </location>
</feature>
<dbReference type="EMBL" id="CAJVPT010063309">
    <property type="protein sequence ID" value="CAG8768403.1"/>
    <property type="molecule type" value="Genomic_DNA"/>
</dbReference>
<dbReference type="Proteomes" id="UP000789525">
    <property type="component" value="Unassembled WGS sequence"/>
</dbReference>
<evidence type="ECO:0000313" key="2">
    <source>
        <dbReference type="Proteomes" id="UP000789525"/>
    </source>
</evidence>
<keyword evidence="2" id="KW-1185">Reference proteome</keyword>
<sequence length="164" mass="19241">KMQLLQVCKDGTFRWYPAKKYYMFTKLPTWRVPNAEEANDRFEKDQRRRNPLYFAENLGPNSDFSRAFRQHARLIEMEDRKVNLGGGFGAESSMPAGGRALRDEDDDMGDDDVKRALQQEKQERDQEIFGMEGDMDEMEYEEDVADDDEKVHADGKEDEDREIE</sequence>